<dbReference type="InterPro" id="IPR017850">
    <property type="entry name" value="Alkaline_phosphatase_core_sf"/>
</dbReference>
<protein>
    <submittedName>
        <fullName evidence="1">Alkaline phosphatase family protein</fullName>
    </submittedName>
</protein>
<reference evidence="1 2" key="1">
    <citation type="submission" date="2024-09" db="EMBL/GenBank/DDBJ databases">
        <authorList>
            <person name="Sun Q."/>
            <person name="Mori K."/>
        </authorList>
    </citation>
    <scope>NUCLEOTIDE SEQUENCE [LARGE SCALE GENOMIC DNA]</scope>
    <source>
        <strain evidence="1 2">ATCC 51272</strain>
    </source>
</reference>
<organism evidence="1 2">
    <name type="scientific">Hallella seregens ATCC 51272</name>
    <dbReference type="NCBI Taxonomy" id="1336250"/>
    <lineage>
        <taxon>Bacteria</taxon>
        <taxon>Pseudomonadati</taxon>
        <taxon>Bacteroidota</taxon>
        <taxon>Bacteroidia</taxon>
        <taxon>Bacteroidales</taxon>
        <taxon>Prevotellaceae</taxon>
        <taxon>Hallella</taxon>
    </lineage>
</organism>
<dbReference type="EMBL" id="JBHLZF010000002">
    <property type="protein sequence ID" value="MFB9898344.1"/>
    <property type="molecule type" value="Genomic_DNA"/>
</dbReference>
<gene>
    <name evidence="1" type="ORF">ACFFK8_11205</name>
</gene>
<dbReference type="Pfam" id="PF01663">
    <property type="entry name" value="Phosphodiest"/>
    <property type="match status" value="1"/>
</dbReference>
<dbReference type="RefSeq" id="WP_027953069.1">
    <property type="nucleotide sequence ID" value="NZ_JBHLZF010000002.1"/>
</dbReference>
<sequence>MKQLRLIIIAVSLMTALIGECKTHKALFVIIDGIPADCVERLQPPTIMDIAGHGHYSRALCGGEISMYSQTPTISAIGYTNILTGTWMNKHNVQGNENIHINYNYWNIFRIAKAQKRPVKTAIYTGWTDNRTILLGAGKPEAGNLQVDYVYDGYDLDTIRFPHKPDELHVFDIDCQVSADAAKSIRTESPDLSWLYLWYTDDAFHSHGSGSYSDTYVMKTDSLLAQVWEAVQYRENNFNEEWLVIVTTDHGRYVDGFGHGGQTVRERTVWVSTNLKEVNPHFKESSLSHVDINPTICKWMGFGMPESVAYEQDGMSFYGKQGITNLYATKYDDQVVLTWECHEPSEMATIYAVPTNHFATGGHDEWQKVGTVKAAAQSFAVDMSQLAKSKLYKFVVVTPSAHLTRWWNIF</sequence>
<comment type="caution">
    <text evidence="1">The sequence shown here is derived from an EMBL/GenBank/DDBJ whole genome shotgun (WGS) entry which is preliminary data.</text>
</comment>
<accession>A0ABV5ZP37</accession>
<proteinExistence type="predicted"/>
<dbReference type="Gene3D" id="3.40.720.10">
    <property type="entry name" value="Alkaline Phosphatase, subunit A"/>
    <property type="match status" value="1"/>
</dbReference>
<keyword evidence="2" id="KW-1185">Reference proteome</keyword>
<dbReference type="Proteomes" id="UP001589688">
    <property type="component" value="Unassembled WGS sequence"/>
</dbReference>
<evidence type="ECO:0000313" key="2">
    <source>
        <dbReference type="Proteomes" id="UP001589688"/>
    </source>
</evidence>
<evidence type="ECO:0000313" key="1">
    <source>
        <dbReference type="EMBL" id="MFB9898344.1"/>
    </source>
</evidence>
<dbReference type="InterPro" id="IPR002591">
    <property type="entry name" value="Phosphodiest/P_Trfase"/>
</dbReference>
<name>A0ABV5ZP37_9BACT</name>
<dbReference type="SUPFAM" id="SSF53649">
    <property type="entry name" value="Alkaline phosphatase-like"/>
    <property type="match status" value="1"/>
</dbReference>